<proteinExistence type="predicted"/>
<dbReference type="KEGG" id="shj:SHELI_v1c02480"/>
<dbReference type="AlphaFoldDB" id="A0A1B3SJU2"/>
<organism evidence="2 3">
    <name type="scientific">Spiroplasma helicoides</name>
    <dbReference type="NCBI Taxonomy" id="216938"/>
    <lineage>
        <taxon>Bacteria</taxon>
        <taxon>Bacillati</taxon>
        <taxon>Mycoplasmatota</taxon>
        <taxon>Mollicutes</taxon>
        <taxon>Entomoplasmatales</taxon>
        <taxon>Spiroplasmataceae</taxon>
        <taxon>Spiroplasma</taxon>
    </lineage>
</organism>
<gene>
    <name evidence="2" type="ORF">SHELI_v1c02480</name>
</gene>
<evidence type="ECO:0008006" key="4">
    <source>
        <dbReference type="Google" id="ProtNLM"/>
    </source>
</evidence>
<feature type="transmembrane region" description="Helical" evidence="1">
    <location>
        <begin position="165"/>
        <end position="188"/>
    </location>
</feature>
<dbReference type="STRING" id="216938.SHELI_v1c02480"/>
<keyword evidence="1" id="KW-0472">Membrane</keyword>
<sequence>MFNIVFLGSILTLVSLVTIKIFNIISYSNIKIVQINSADINISTGKISEIIEKFKKYLDIEDLQIKYGETESYCNVGNMLNARKKIIEIPKWVMPSVGYELDYLLGSIWYNACLYKKESFIKKYNLAAYKLQIMFMFIYLLVIVLNFCLFFTLEFILKEEDISSSYLYLIWSYHILDVIDIFAFLFYISFQFLAAKSKLNLESMYERKLIKFVDEELAGYKSDLATARIFALQITKLYFSLFKINSKTSNLKFLGPFTNL</sequence>
<keyword evidence="1" id="KW-0812">Transmembrane</keyword>
<dbReference type="RefSeq" id="WP_069115984.1">
    <property type="nucleotide sequence ID" value="NZ_CP017015.1"/>
</dbReference>
<evidence type="ECO:0000313" key="3">
    <source>
        <dbReference type="Proteomes" id="UP000094378"/>
    </source>
</evidence>
<protein>
    <recommendedName>
        <fullName evidence="4">Transmembrane protein</fullName>
    </recommendedName>
</protein>
<dbReference type="EMBL" id="CP017015">
    <property type="protein sequence ID" value="AOG60203.1"/>
    <property type="molecule type" value="Genomic_DNA"/>
</dbReference>
<evidence type="ECO:0000313" key="2">
    <source>
        <dbReference type="EMBL" id="AOG60203.1"/>
    </source>
</evidence>
<dbReference type="Proteomes" id="UP000094378">
    <property type="component" value="Chromosome"/>
</dbReference>
<accession>A0A1B3SJU2</accession>
<name>A0A1B3SJU2_9MOLU</name>
<keyword evidence="1" id="KW-1133">Transmembrane helix</keyword>
<feature type="transmembrane region" description="Helical" evidence="1">
    <location>
        <begin position="6"/>
        <end position="25"/>
    </location>
</feature>
<feature type="transmembrane region" description="Helical" evidence="1">
    <location>
        <begin position="133"/>
        <end position="153"/>
    </location>
</feature>
<reference evidence="2 3" key="1">
    <citation type="submission" date="2016-08" db="EMBL/GenBank/DDBJ databases">
        <title>Complete genome sequence of Spiroplasma helicoides TABS-2 (DSM 22551).</title>
        <authorList>
            <person name="Shen W.-Y."/>
            <person name="Lo W.-S."/>
            <person name="Lai Y.-C."/>
            <person name="Kuo C.-H."/>
        </authorList>
    </citation>
    <scope>NUCLEOTIDE SEQUENCE [LARGE SCALE GENOMIC DNA]</scope>
    <source>
        <strain evidence="2 3">TABS-2</strain>
    </source>
</reference>
<dbReference type="OrthoDB" id="391715at2"/>
<keyword evidence="3" id="KW-1185">Reference proteome</keyword>
<evidence type="ECO:0000256" key="1">
    <source>
        <dbReference type="SAM" id="Phobius"/>
    </source>
</evidence>